<evidence type="ECO:0008006" key="3">
    <source>
        <dbReference type="Google" id="ProtNLM"/>
    </source>
</evidence>
<evidence type="ECO:0000256" key="1">
    <source>
        <dbReference type="SAM" id="MobiDB-lite"/>
    </source>
</evidence>
<gene>
    <name evidence="2" type="ORF">AVDCRST_MAG01-01-3545</name>
</gene>
<reference evidence="2" key="1">
    <citation type="submission" date="2020-02" db="EMBL/GenBank/DDBJ databases">
        <authorList>
            <person name="Meier V. D."/>
        </authorList>
    </citation>
    <scope>NUCLEOTIDE SEQUENCE</scope>
    <source>
        <strain evidence="2">AVDCRST_MAG01</strain>
    </source>
</reference>
<dbReference type="EMBL" id="CADCUW010000461">
    <property type="protein sequence ID" value="CAA9439944.1"/>
    <property type="molecule type" value="Genomic_DNA"/>
</dbReference>
<feature type="region of interest" description="Disordered" evidence="1">
    <location>
        <begin position="67"/>
        <end position="128"/>
    </location>
</feature>
<proteinExistence type="predicted"/>
<sequence length="156" mass="16084">MVGEVRKYSASEAVVELEPLDGSKTTGNFTLVPGDRGGSEVRLSLRGLPDPQGIYVGAVYRGSCPNQTGNQGSLQGNRAGYRFAHGNHGQPEIEEGVVQPLTSVASNPEGRGSSVTPLPTPPEELLSGAPKYVDVHGEGGTALACADLLPARSSSA</sequence>
<evidence type="ECO:0000313" key="2">
    <source>
        <dbReference type="EMBL" id="CAA9439944.1"/>
    </source>
</evidence>
<dbReference type="AlphaFoldDB" id="A0A6J4QCG1"/>
<feature type="region of interest" description="Disordered" evidence="1">
    <location>
        <begin position="19"/>
        <end position="38"/>
    </location>
</feature>
<name>A0A6J4QCG1_9ACTN</name>
<organism evidence="2">
    <name type="scientific">uncultured Rubrobacteraceae bacterium</name>
    <dbReference type="NCBI Taxonomy" id="349277"/>
    <lineage>
        <taxon>Bacteria</taxon>
        <taxon>Bacillati</taxon>
        <taxon>Actinomycetota</taxon>
        <taxon>Rubrobacteria</taxon>
        <taxon>Rubrobacterales</taxon>
        <taxon>Rubrobacteraceae</taxon>
        <taxon>environmental samples</taxon>
    </lineage>
</organism>
<accession>A0A6J4QCG1</accession>
<protein>
    <recommendedName>
        <fullName evidence="3">Superoxide dismutase copper/zinc binding domain-containing protein</fullName>
    </recommendedName>
</protein>
<feature type="compositionally biased region" description="Polar residues" evidence="1">
    <location>
        <begin position="67"/>
        <end position="76"/>
    </location>
</feature>